<dbReference type="EnsemblPlants" id="Bo4g115320.1">
    <property type="protein sequence ID" value="Bo4g115320.1"/>
    <property type="gene ID" value="Bo4g115320"/>
</dbReference>
<accession>A0A0D3BXL9</accession>
<dbReference type="Pfam" id="PF03004">
    <property type="entry name" value="Transposase_24"/>
    <property type="match status" value="1"/>
</dbReference>
<feature type="compositionally biased region" description="Basic and acidic residues" evidence="1">
    <location>
        <begin position="428"/>
        <end position="444"/>
    </location>
</feature>
<keyword evidence="3" id="KW-1185">Reference proteome</keyword>
<reference evidence="2 3" key="1">
    <citation type="journal article" date="2014" name="Genome Biol.">
        <title>Transcriptome and methylome profiling reveals relics of genome dominance in the mesopolyploid Brassica oleracea.</title>
        <authorList>
            <person name="Parkin I.A."/>
            <person name="Koh C."/>
            <person name="Tang H."/>
            <person name="Robinson S.J."/>
            <person name="Kagale S."/>
            <person name="Clarke W.E."/>
            <person name="Town C.D."/>
            <person name="Nixon J."/>
            <person name="Krishnakumar V."/>
            <person name="Bidwell S.L."/>
            <person name="Denoeud F."/>
            <person name="Belcram H."/>
            <person name="Links M.G."/>
            <person name="Just J."/>
            <person name="Clarke C."/>
            <person name="Bender T."/>
            <person name="Huebert T."/>
            <person name="Mason A.S."/>
            <person name="Pires J.C."/>
            <person name="Barker G."/>
            <person name="Moore J."/>
            <person name="Walley P.G."/>
            <person name="Manoli S."/>
            <person name="Batley J."/>
            <person name="Edwards D."/>
            <person name="Nelson M.N."/>
            <person name="Wang X."/>
            <person name="Paterson A.H."/>
            <person name="King G."/>
            <person name="Bancroft I."/>
            <person name="Chalhoub B."/>
            <person name="Sharpe A.G."/>
        </authorList>
    </citation>
    <scope>NUCLEOTIDE SEQUENCE</scope>
    <source>
        <strain evidence="2 3">cv. TO1000</strain>
    </source>
</reference>
<reference evidence="2" key="2">
    <citation type="submission" date="2015-03" db="UniProtKB">
        <authorList>
            <consortium name="EnsemblPlants"/>
        </authorList>
    </citation>
    <scope>IDENTIFICATION</scope>
</reference>
<protein>
    <submittedName>
        <fullName evidence="2">Uncharacterized protein</fullName>
    </submittedName>
</protein>
<feature type="compositionally biased region" description="Low complexity" evidence="1">
    <location>
        <begin position="11"/>
        <end position="28"/>
    </location>
</feature>
<proteinExistence type="predicted"/>
<dbReference type="Gramene" id="Bo4g115320.1">
    <property type="protein sequence ID" value="Bo4g115320.1"/>
    <property type="gene ID" value="Bo4g115320"/>
</dbReference>
<evidence type="ECO:0000256" key="1">
    <source>
        <dbReference type="SAM" id="MobiDB-lite"/>
    </source>
</evidence>
<feature type="region of interest" description="Disordered" evidence="1">
    <location>
        <begin position="418"/>
        <end position="450"/>
    </location>
</feature>
<dbReference type="Proteomes" id="UP000032141">
    <property type="component" value="Chromosome C4"/>
</dbReference>
<feature type="compositionally biased region" description="Pro residues" evidence="1">
    <location>
        <begin position="50"/>
        <end position="63"/>
    </location>
</feature>
<evidence type="ECO:0000313" key="2">
    <source>
        <dbReference type="EnsemblPlants" id="Bo4g115320.1"/>
    </source>
</evidence>
<feature type="compositionally biased region" description="Basic and acidic residues" evidence="1">
    <location>
        <begin position="348"/>
        <end position="382"/>
    </location>
</feature>
<dbReference type="AlphaFoldDB" id="A0A0D3BXL9"/>
<dbReference type="HOGENOM" id="CLU_033858_0_0_1"/>
<evidence type="ECO:0000313" key="3">
    <source>
        <dbReference type="Proteomes" id="UP000032141"/>
    </source>
</evidence>
<feature type="region of interest" description="Disordered" evidence="1">
    <location>
        <begin position="1"/>
        <end position="70"/>
    </location>
</feature>
<dbReference type="InterPro" id="IPR004252">
    <property type="entry name" value="Probable_transposase_24"/>
</dbReference>
<sequence>MFGEPGSRLDLSSSSAPGSSSALGSSGPETVPETQPSHRVSRSPSSTAPSVPPVPPPMAPPIPAEIHPDLMVPPSAPYSQYTVEDILGQPGREGLPVIDPDRPDETLWFGVDNCLATDVTDTMKGYFSMSHPNWKQTLIYVRKTWFKIYDQKHHWSMGVNERVRKAFYAKAKVCLLDTISNWKGDWIVKRYERGKPAELTTDVWDGLIYYWRDPESIRIVQACSASRNTIDEHGHRPMLHSTGQKPHAGAKETGQLLSLMQLYERTHKNKAGQFLDGKSEQIFNDSVAQVDDRQTQLTQQSTDGLPVTLFTLDVDKTYEEVVLKKKGRTLGIGSVNDVPRATPSYGQTREDEVTQQRRESEQLRRESEQLCRESEQLRNEMDSTRSAFTARVGGLEGFLDVVAATNPEWESLLRNMRRQNPIPGESSSDTHPEVDVERRSDEFYRAMNES</sequence>
<feature type="region of interest" description="Disordered" evidence="1">
    <location>
        <begin position="334"/>
        <end position="382"/>
    </location>
</feature>
<name>A0A0D3BXL9_BRAOL</name>
<organism evidence="2 3">
    <name type="scientific">Brassica oleracea var. oleracea</name>
    <dbReference type="NCBI Taxonomy" id="109376"/>
    <lineage>
        <taxon>Eukaryota</taxon>
        <taxon>Viridiplantae</taxon>
        <taxon>Streptophyta</taxon>
        <taxon>Embryophyta</taxon>
        <taxon>Tracheophyta</taxon>
        <taxon>Spermatophyta</taxon>
        <taxon>Magnoliopsida</taxon>
        <taxon>eudicotyledons</taxon>
        <taxon>Gunneridae</taxon>
        <taxon>Pentapetalae</taxon>
        <taxon>rosids</taxon>
        <taxon>malvids</taxon>
        <taxon>Brassicales</taxon>
        <taxon>Brassicaceae</taxon>
        <taxon>Brassiceae</taxon>
        <taxon>Brassica</taxon>
    </lineage>
</organism>